<dbReference type="Proteomes" id="UP001159363">
    <property type="component" value="Chromosome 1"/>
</dbReference>
<keyword evidence="2" id="KW-0812">Transmembrane</keyword>
<sequence>MRKYKYKTERGKTPPDIMETAAKLVMENPDSHERLKRRKTAILSDTLEKKAFEEEKRFTDEKKRKKKRRKLRIEEGLGKEWALTSGRDQYQAFAWSDVGKPWKAEIRIGWTGNRTRVLPNASPWESCWTIPLVGGFSRGSHVSPASSFQCRSIFTSINLIGAQDLAVKSRPNLFTHSLLAAIKERQERKQTRHVCLIFSTLLIPMLLAAHVISPTAFYVRATRRGSPRTLSVCRGRRRKLTHTRGKGKGGAEGESYGDKPAPPPNYPFLVLPRSSRPNLLPNLFRYPSPKNTTFRLPPLLLKHPRRGVLSQTPPRVKFNLLFAPNTLYNQRAGRSKETDTHSHTHTHTHARATISALHCSALRKREWIAHGDSRDALRYLPLSERHCTDVPGRRGTAKFSRDIQTRRRLRVDLLDDGCSLESKRDHGPGGPLRESSFWRLDSRWPRTAIAPDLYRTGPGLNTFPWRGCFPNRRAGSLRSRHPALSAVACQPWLLSQIFLPLVTYFAARFSSHKLSIAETRPFNNCRLGGPTRLSIDTDRDLEADLPWRSRLVRNRPGVQEVLGSNPRQGMGRWNEIAGGTGDPRENPPTNGIVWHEPHMRKSGVTRPGIEPGSPWCKITNTCLRARIVEEIPRDAWKFNFWSGLKSPTSPGYEVFLAPGMKPQTTPIFPAYDPAADCNVTTSSCFINDSKPTYARSLEGGRSNKPPLYGPLPDASAICRLAWSRLQQTTSDVPLTRGVDQAAVFPRQEVYSVSTISPLLDFGTEELRSIRIEFCVLHIGVEARTGSVALGPPGLVESPALVFAESSSTPVAVYASSALLFGRLHERNVKGPPSLNYVRSGHVILFVNKLVCIERAEVGPGVSREGRVVYTGRYLGHRGDYDDCATNANTKISSLDDYDTDDTQKYKRPKSILDQSVNDVDVVNAIKATAEAPLRTLTSKSRLPPEVEPTGKKEKKSLHQLTTSRAANDLSLETSNVPTRARYCGRQVSGRLSSLVLILSHFHSGFPFLRRPPLPFLRRPPLLSGDTRPDNCRALPVGAIVHFVAPACVALIAHPLLGLKRANRLQIGDALNFWQYPSPQNHPCTSYVFLGSPAQDKRAIESPTSCELTLHLPHFCVVYVFSDVESQAAFASRSKSTYVASLHKRADVTVYAGHDRYFTPIVALCETGLNPRGCLKAPTSPLQLRLGSSANFRPLPSRRGNTACAAGRLDGFGSCRTSSAIFGSTQWVVGSLRLGFVEQINMKRAFNGVPASDISSSSLAVRSVAPDEQHISPSK</sequence>
<protein>
    <submittedName>
        <fullName evidence="3">Uncharacterized protein</fullName>
    </submittedName>
</protein>
<keyword evidence="2" id="KW-0472">Membrane</keyword>
<accession>A0ABQ9IF40</accession>
<gene>
    <name evidence="3" type="ORF">PR048_000597</name>
</gene>
<evidence type="ECO:0000313" key="4">
    <source>
        <dbReference type="Proteomes" id="UP001159363"/>
    </source>
</evidence>
<feature type="transmembrane region" description="Helical" evidence="2">
    <location>
        <begin position="194"/>
        <end position="219"/>
    </location>
</feature>
<keyword evidence="4" id="KW-1185">Reference proteome</keyword>
<organism evidence="3 4">
    <name type="scientific">Dryococelus australis</name>
    <dbReference type="NCBI Taxonomy" id="614101"/>
    <lineage>
        <taxon>Eukaryota</taxon>
        <taxon>Metazoa</taxon>
        <taxon>Ecdysozoa</taxon>
        <taxon>Arthropoda</taxon>
        <taxon>Hexapoda</taxon>
        <taxon>Insecta</taxon>
        <taxon>Pterygota</taxon>
        <taxon>Neoptera</taxon>
        <taxon>Polyneoptera</taxon>
        <taxon>Phasmatodea</taxon>
        <taxon>Verophasmatodea</taxon>
        <taxon>Anareolatae</taxon>
        <taxon>Phasmatidae</taxon>
        <taxon>Eurycanthinae</taxon>
        <taxon>Dryococelus</taxon>
    </lineage>
</organism>
<dbReference type="EMBL" id="JARBHB010000001">
    <property type="protein sequence ID" value="KAJ8895272.1"/>
    <property type="molecule type" value="Genomic_DNA"/>
</dbReference>
<evidence type="ECO:0000256" key="2">
    <source>
        <dbReference type="SAM" id="Phobius"/>
    </source>
</evidence>
<feature type="region of interest" description="Disordered" evidence="1">
    <location>
        <begin position="936"/>
        <end position="960"/>
    </location>
</feature>
<feature type="compositionally biased region" description="Basic and acidic residues" evidence="1">
    <location>
        <begin position="942"/>
        <end position="951"/>
    </location>
</feature>
<proteinExistence type="predicted"/>
<feature type="region of interest" description="Disordered" evidence="1">
    <location>
        <begin position="235"/>
        <end position="264"/>
    </location>
</feature>
<reference evidence="3 4" key="1">
    <citation type="submission" date="2023-02" db="EMBL/GenBank/DDBJ databases">
        <title>LHISI_Scaffold_Assembly.</title>
        <authorList>
            <person name="Stuart O.P."/>
            <person name="Cleave R."/>
            <person name="Magrath M.J.L."/>
            <person name="Mikheyev A.S."/>
        </authorList>
    </citation>
    <scope>NUCLEOTIDE SEQUENCE [LARGE SCALE GENOMIC DNA]</scope>
    <source>
        <strain evidence="3">Daus_M_001</strain>
        <tissue evidence="3">Leg muscle</tissue>
    </source>
</reference>
<evidence type="ECO:0000313" key="3">
    <source>
        <dbReference type="EMBL" id="KAJ8895272.1"/>
    </source>
</evidence>
<feature type="compositionally biased region" description="Basic residues" evidence="1">
    <location>
        <begin position="235"/>
        <end position="247"/>
    </location>
</feature>
<name>A0ABQ9IF40_9NEOP</name>
<keyword evidence="2" id="KW-1133">Transmembrane helix</keyword>
<comment type="caution">
    <text evidence="3">The sequence shown here is derived from an EMBL/GenBank/DDBJ whole genome shotgun (WGS) entry which is preliminary data.</text>
</comment>
<evidence type="ECO:0000256" key="1">
    <source>
        <dbReference type="SAM" id="MobiDB-lite"/>
    </source>
</evidence>